<proteinExistence type="predicted"/>
<dbReference type="Proteomes" id="UP000323876">
    <property type="component" value="Unassembled WGS sequence"/>
</dbReference>
<dbReference type="RefSeq" id="WP_150407131.1">
    <property type="nucleotide sequence ID" value="NZ_JBHJYQ010000010.1"/>
</dbReference>
<sequence>MTDDPDRPADVHVRTGAGTPVPELTDDLLTEMLDEPPDPECPFIVINRGEHEYIQTRLLPDGVYEIEHRADGSDEQFQVYTPDARLVRDVMWAWVDKDPWWHDAVAWYRVDPAVAEVQSVLRDFDDLLGGMDVLDGIQASMDDALARADELLAMDIDELKVEPDESP</sequence>
<reference evidence="2 3" key="1">
    <citation type="submission" date="2019-09" db="EMBL/GenBank/DDBJ databases">
        <authorList>
            <person name="Wang X."/>
        </authorList>
    </citation>
    <scope>NUCLEOTIDE SEQUENCE [LARGE SCALE GENOMIC DNA]</scope>
    <source>
        <strain evidence="2 3">CICC 11023</strain>
    </source>
</reference>
<comment type="caution">
    <text evidence="2">The sequence shown here is derived from an EMBL/GenBank/DDBJ whole genome shotgun (WGS) entry which is preliminary data.</text>
</comment>
<protein>
    <submittedName>
        <fullName evidence="2">Uncharacterized protein</fullName>
    </submittedName>
</protein>
<evidence type="ECO:0000313" key="3">
    <source>
        <dbReference type="Proteomes" id="UP000323876"/>
    </source>
</evidence>
<name>A0A5N0E5K0_9NOCA</name>
<organism evidence="2 3">
    <name type="scientific">Nocardia colli</name>
    <dbReference type="NCBI Taxonomy" id="2545717"/>
    <lineage>
        <taxon>Bacteria</taxon>
        <taxon>Bacillati</taxon>
        <taxon>Actinomycetota</taxon>
        <taxon>Actinomycetes</taxon>
        <taxon>Mycobacteriales</taxon>
        <taxon>Nocardiaceae</taxon>
        <taxon>Nocardia</taxon>
    </lineage>
</organism>
<keyword evidence="3" id="KW-1185">Reference proteome</keyword>
<evidence type="ECO:0000313" key="2">
    <source>
        <dbReference type="EMBL" id="KAA8882921.1"/>
    </source>
</evidence>
<dbReference type="OrthoDB" id="4546614at2"/>
<accession>A0A5N0E5K0</accession>
<dbReference type="EMBL" id="VXLC01000028">
    <property type="protein sequence ID" value="KAA8882921.1"/>
    <property type="molecule type" value="Genomic_DNA"/>
</dbReference>
<gene>
    <name evidence="2" type="ORF">F3087_38720</name>
</gene>
<dbReference type="AlphaFoldDB" id="A0A5N0E5K0"/>
<feature type="compositionally biased region" description="Basic and acidic residues" evidence="1">
    <location>
        <begin position="1"/>
        <end position="13"/>
    </location>
</feature>
<feature type="region of interest" description="Disordered" evidence="1">
    <location>
        <begin position="1"/>
        <end position="23"/>
    </location>
</feature>
<evidence type="ECO:0000256" key="1">
    <source>
        <dbReference type="SAM" id="MobiDB-lite"/>
    </source>
</evidence>